<accession>A0A1H0DDB0</accession>
<evidence type="ECO:0000313" key="3">
    <source>
        <dbReference type="EMBL" id="SDN68140.1"/>
    </source>
</evidence>
<dbReference type="RefSeq" id="WP_030428317.1">
    <property type="nucleotide sequence ID" value="NZ_JOEF01000004.1"/>
</dbReference>
<dbReference type="PANTHER" id="PTHR43244">
    <property type="match status" value="1"/>
</dbReference>
<dbReference type="InterPro" id="IPR050564">
    <property type="entry name" value="F420-G6PD/mer"/>
</dbReference>
<dbReference type="OrthoDB" id="180193at2"/>
<reference evidence="3 4" key="1">
    <citation type="submission" date="2016-10" db="EMBL/GenBank/DDBJ databases">
        <authorList>
            <person name="de Groot N.N."/>
        </authorList>
    </citation>
    <scope>NUCLEOTIDE SEQUENCE [LARGE SCALE GENOMIC DNA]</scope>
    <source>
        <strain evidence="3 4">DSM 44149</strain>
    </source>
</reference>
<gene>
    <name evidence="3" type="ORF">SAMN04489726_7735</name>
</gene>
<dbReference type="NCBIfam" id="TIGR03557">
    <property type="entry name" value="F420_G6P_family"/>
    <property type="match status" value="1"/>
</dbReference>
<dbReference type="SUPFAM" id="SSF51679">
    <property type="entry name" value="Bacterial luciferase-like"/>
    <property type="match status" value="1"/>
</dbReference>
<evidence type="ECO:0000256" key="1">
    <source>
        <dbReference type="ARBA" id="ARBA00023002"/>
    </source>
</evidence>
<dbReference type="STRING" id="211114.SAMN04489726_7735"/>
<protein>
    <submittedName>
        <fullName evidence="3">F420-dependent oxidoreductase, G6PDH family</fullName>
    </submittedName>
</protein>
<dbReference type="InterPro" id="IPR019945">
    <property type="entry name" value="F420_G6P_DH-rel"/>
</dbReference>
<evidence type="ECO:0000259" key="2">
    <source>
        <dbReference type="Pfam" id="PF00296"/>
    </source>
</evidence>
<organism evidence="3 4">
    <name type="scientific">Allokutzneria albata</name>
    <name type="common">Kibdelosporangium albatum</name>
    <dbReference type="NCBI Taxonomy" id="211114"/>
    <lineage>
        <taxon>Bacteria</taxon>
        <taxon>Bacillati</taxon>
        <taxon>Actinomycetota</taxon>
        <taxon>Actinomycetes</taxon>
        <taxon>Pseudonocardiales</taxon>
        <taxon>Pseudonocardiaceae</taxon>
        <taxon>Allokutzneria</taxon>
    </lineage>
</organism>
<dbReference type="eggNOG" id="COG2141">
    <property type="taxonomic scope" value="Bacteria"/>
</dbReference>
<dbReference type="EMBL" id="LT629701">
    <property type="protein sequence ID" value="SDN68140.1"/>
    <property type="molecule type" value="Genomic_DNA"/>
</dbReference>
<name>A0A1H0DDB0_ALLAB</name>
<proteinExistence type="predicted"/>
<sequence>MRIGYTLMTEQAGPKQLVSHAAAAEAAGFEFEVCSDHYSPWLDEQGHAPYAWSVLGAVTQVTGRVELMTYVTCPTMRYHPAVVAQKAATLQLLSGNRFTLGLGSGENLNEHVIGKGWPPLSVRHDMLAEAVQIIHGLFDGGYSSYAGEHYRVDSAKLWDLPEVRVPIAVAVSGAESVARFAPVSDAMIAVQPEQRLCREWDEHWVGRAEGSARKIGQMPVCWDADRDDAIARAHEQFRWFGGGWKVNSELPGTAGFAGATQLVTPDDVAAAIPCGPDVEPILKSAREYADAGFTDLALVQVGGEHQEDFFAFAEQELLPALREAM</sequence>
<dbReference type="AlphaFoldDB" id="A0A1H0DDB0"/>
<dbReference type="CDD" id="cd01097">
    <property type="entry name" value="Tetrahydromethanopterin_reductase"/>
    <property type="match status" value="1"/>
</dbReference>
<dbReference type="Pfam" id="PF00296">
    <property type="entry name" value="Bac_luciferase"/>
    <property type="match status" value="1"/>
</dbReference>
<dbReference type="InterPro" id="IPR011251">
    <property type="entry name" value="Luciferase-like_dom"/>
</dbReference>
<dbReference type="Proteomes" id="UP000183376">
    <property type="component" value="Chromosome I"/>
</dbReference>
<keyword evidence="4" id="KW-1185">Reference proteome</keyword>
<keyword evidence="1" id="KW-0560">Oxidoreductase</keyword>
<dbReference type="GO" id="GO:0016705">
    <property type="term" value="F:oxidoreductase activity, acting on paired donors, with incorporation or reduction of molecular oxygen"/>
    <property type="evidence" value="ECO:0007669"/>
    <property type="project" value="InterPro"/>
</dbReference>
<evidence type="ECO:0000313" key="4">
    <source>
        <dbReference type="Proteomes" id="UP000183376"/>
    </source>
</evidence>
<dbReference type="PANTHER" id="PTHR43244:SF1">
    <property type="entry name" value="5,10-METHYLENETETRAHYDROMETHANOPTERIN REDUCTASE"/>
    <property type="match status" value="1"/>
</dbReference>
<dbReference type="InterPro" id="IPR036661">
    <property type="entry name" value="Luciferase-like_sf"/>
</dbReference>
<dbReference type="Gene3D" id="3.20.20.30">
    <property type="entry name" value="Luciferase-like domain"/>
    <property type="match status" value="1"/>
</dbReference>
<feature type="domain" description="Luciferase-like" evidence="2">
    <location>
        <begin position="1"/>
        <end position="294"/>
    </location>
</feature>